<gene>
    <name evidence="5" type="ORF">N7509_013345</name>
</gene>
<evidence type="ECO:0000259" key="4">
    <source>
        <dbReference type="Pfam" id="PF00248"/>
    </source>
</evidence>
<evidence type="ECO:0000256" key="1">
    <source>
        <dbReference type="ARBA" id="ARBA00022857"/>
    </source>
</evidence>
<name>A0A9W9SFU9_9EURO</name>
<evidence type="ECO:0000256" key="2">
    <source>
        <dbReference type="ARBA" id="ARBA00023002"/>
    </source>
</evidence>
<dbReference type="PANTHER" id="PTHR43364:SF9">
    <property type="entry name" value="OXIDOREDUCTASE"/>
    <property type="match status" value="1"/>
</dbReference>
<keyword evidence="1" id="KW-0521">NADP</keyword>
<proteinExistence type="inferred from homology"/>
<comment type="similarity">
    <text evidence="3">Belongs to the aldo/keto reductase family. Aldo/keto reductase 2 subfamily.</text>
</comment>
<dbReference type="GO" id="GO:0016491">
    <property type="term" value="F:oxidoreductase activity"/>
    <property type="evidence" value="ECO:0007669"/>
    <property type="project" value="UniProtKB-KW"/>
</dbReference>
<keyword evidence="6" id="KW-1185">Reference proteome</keyword>
<dbReference type="SUPFAM" id="SSF51430">
    <property type="entry name" value="NAD(P)-linked oxidoreductase"/>
    <property type="match status" value="1"/>
</dbReference>
<reference evidence="5" key="1">
    <citation type="submission" date="2022-12" db="EMBL/GenBank/DDBJ databases">
        <authorList>
            <person name="Petersen C."/>
        </authorList>
    </citation>
    <scope>NUCLEOTIDE SEQUENCE</scope>
    <source>
        <strain evidence="5">IBT 29677</strain>
    </source>
</reference>
<dbReference type="InterPro" id="IPR036812">
    <property type="entry name" value="NAD(P)_OxRdtase_dom_sf"/>
</dbReference>
<dbReference type="InterPro" id="IPR050523">
    <property type="entry name" value="AKR_Detox_Biosynth"/>
</dbReference>
<dbReference type="EMBL" id="JAPZBU010000012">
    <property type="protein sequence ID" value="KAJ5376459.1"/>
    <property type="molecule type" value="Genomic_DNA"/>
</dbReference>
<protein>
    <recommendedName>
        <fullName evidence="4">NADP-dependent oxidoreductase domain-containing protein</fullName>
    </recommendedName>
</protein>
<organism evidence="5 6">
    <name type="scientific">Penicillium cosmopolitanum</name>
    <dbReference type="NCBI Taxonomy" id="1131564"/>
    <lineage>
        <taxon>Eukaryota</taxon>
        <taxon>Fungi</taxon>
        <taxon>Dikarya</taxon>
        <taxon>Ascomycota</taxon>
        <taxon>Pezizomycotina</taxon>
        <taxon>Eurotiomycetes</taxon>
        <taxon>Eurotiomycetidae</taxon>
        <taxon>Eurotiales</taxon>
        <taxon>Aspergillaceae</taxon>
        <taxon>Penicillium</taxon>
    </lineage>
</organism>
<dbReference type="RefSeq" id="XP_056481489.1">
    <property type="nucleotide sequence ID" value="XM_056637982.1"/>
</dbReference>
<comment type="caution">
    <text evidence="5">The sequence shown here is derived from an EMBL/GenBank/DDBJ whole genome shotgun (WGS) entry which is preliminary data.</text>
</comment>
<dbReference type="GeneID" id="81376962"/>
<accession>A0A9W9SFU9</accession>
<dbReference type="Gene3D" id="3.20.20.100">
    <property type="entry name" value="NADP-dependent oxidoreductase domain"/>
    <property type="match status" value="1"/>
</dbReference>
<dbReference type="OrthoDB" id="48988at2759"/>
<evidence type="ECO:0000256" key="3">
    <source>
        <dbReference type="ARBA" id="ARBA00038157"/>
    </source>
</evidence>
<sequence length="205" mass="23375">MSCLPAGVAKSLDETKADYRLLGNSGLRVSVPIIGCWVLGPEKALPLLKGAYDRGVTTIRTLVNYIPGLTSRLIYLVGYGKHLLQQQFRERVIAEAIRKYSLPRHRLVLMAKTWSRMGEQQFHTYPILDELRQTKDYINQFGLSRSALFTAVNDSLARLETDYIDVFWIHRFDPYTPIEETMRALRDLVTYGGKFGYIGASSILR</sequence>
<dbReference type="AlphaFoldDB" id="A0A9W9SFU9"/>
<dbReference type="PANTHER" id="PTHR43364">
    <property type="entry name" value="NADH-SPECIFIC METHYLGLYOXAL REDUCTASE-RELATED"/>
    <property type="match status" value="1"/>
</dbReference>
<feature type="domain" description="NADP-dependent oxidoreductase" evidence="4">
    <location>
        <begin position="41"/>
        <end position="202"/>
    </location>
</feature>
<keyword evidence="2" id="KW-0560">Oxidoreductase</keyword>
<evidence type="ECO:0000313" key="5">
    <source>
        <dbReference type="EMBL" id="KAJ5376459.1"/>
    </source>
</evidence>
<dbReference type="Proteomes" id="UP001147747">
    <property type="component" value="Unassembled WGS sequence"/>
</dbReference>
<dbReference type="Pfam" id="PF00248">
    <property type="entry name" value="Aldo_ket_red"/>
    <property type="match status" value="1"/>
</dbReference>
<reference evidence="5" key="2">
    <citation type="journal article" date="2023" name="IMA Fungus">
        <title>Comparative genomic study of the Penicillium genus elucidates a diverse pangenome and 15 lateral gene transfer events.</title>
        <authorList>
            <person name="Petersen C."/>
            <person name="Sorensen T."/>
            <person name="Nielsen M.R."/>
            <person name="Sondergaard T.E."/>
            <person name="Sorensen J.L."/>
            <person name="Fitzpatrick D.A."/>
            <person name="Frisvad J.C."/>
            <person name="Nielsen K.L."/>
        </authorList>
    </citation>
    <scope>NUCLEOTIDE SEQUENCE</scope>
    <source>
        <strain evidence="5">IBT 29677</strain>
    </source>
</reference>
<evidence type="ECO:0000313" key="6">
    <source>
        <dbReference type="Proteomes" id="UP001147747"/>
    </source>
</evidence>
<dbReference type="InterPro" id="IPR023210">
    <property type="entry name" value="NADP_OxRdtase_dom"/>
</dbReference>